<dbReference type="OrthoDB" id="9800680at2"/>
<evidence type="ECO:0000256" key="4">
    <source>
        <dbReference type="ARBA" id="ARBA00019595"/>
    </source>
</evidence>
<dbReference type="Gene3D" id="2.60.120.10">
    <property type="entry name" value="Jelly Rolls"/>
    <property type="match status" value="1"/>
</dbReference>
<dbReference type="RefSeq" id="WP_124013951.1">
    <property type="nucleotide sequence ID" value="NZ_CP034073.1"/>
</dbReference>
<dbReference type="PANTHER" id="PTHR21047:SF2">
    <property type="entry name" value="THYMIDINE DIPHOSPHO-4-KETO-RHAMNOSE 3,5-EPIMERASE"/>
    <property type="match status" value="1"/>
</dbReference>
<dbReference type="InterPro" id="IPR014710">
    <property type="entry name" value="RmlC-like_jellyroll"/>
</dbReference>
<reference evidence="11" key="2">
    <citation type="submission" date="2018-11" db="EMBL/GenBank/DDBJ databases">
        <title>Shewanella sp. R106.</title>
        <authorList>
            <person name="Hwang Y.J."/>
            <person name="Hwang C.Y."/>
        </authorList>
    </citation>
    <scope>NUCLEOTIDE SEQUENCE [LARGE SCALE GENOMIC DNA]</scope>
    <source>
        <strain evidence="11">R106</strain>
    </source>
</reference>
<dbReference type="EC" id="5.1.3.13" evidence="3 7"/>
<evidence type="ECO:0000313" key="8">
    <source>
        <dbReference type="EMBL" id="AZG35539.1"/>
    </source>
</evidence>
<dbReference type="GO" id="GO:0019305">
    <property type="term" value="P:dTDP-rhamnose biosynthetic process"/>
    <property type="evidence" value="ECO:0007669"/>
    <property type="project" value="UniProtKB-UniRule"/>
</dbReference>
<dbReference type="PANTHER" id="PTHR21047">
    <property type="entry name" value="DTDP-6-DEOXY-D-GLUCOSE-3,5 EPIMERASE"/>
    <property type="match status" value="1"/>
</dbReference>
<dbReference type="EMBL" id="CP034073">
    <property type="protein sequence ID" value="AZG35539.1"/>
    <property type="molecule type" value="Genomic_DNA"/>
</dbReference>
<evidence type="ECO:0000256" key="7">
    <source>
        <dbReference type="RuleBase" id="RU364069"/>
    </source>
</evidence>
<proteinExistence type="inferred from homology"/>
<dbReference type="KEGG" id="spsr:EGC80_11895"/>
<dbReference type="InterPro" id="IPR000888">
    <property type="entry name" value="RmlC-like"/>
</dbReference>
<dbReference type="SUPFAM" id="SSF51182">
    <property type="entry name" value="RmlC-like cupins"/>
    <property type="match status" value="1"/>
</dbReference>
<reference evidence="9" key="3">
    <citation type="submission" date="2018-11" db="EMBL/GenBank/DDBJ databases">
        <authorList>
            <person name="Hwang Y.J."/>
            <person name="Hwang C.Y."/>
        </authorList>
    </citation>
    <scope>NUCLEOTIDE SEQUENCE</scope>
    <source>
        <strain evidence="9">R106</strain>
    </source>
</reference>
<dbReference type="GO" id="GO:0000271">
    <property type="term" value="P:polysaccharide biosynthetic process"/>
    <property type="evidence" value="ECO:0007669"/>
    <property type="project" value="TreeGrafter"/>
</dbReference>
<dbReference type="Proteomes" id="UP000278855">
    <property type="component" value="Unassembled WGS sequence"/>
</dbReference>
<dbReference type="AlphaFoldDB" id="A0A3N4DEJ0"/>
<keyword evidence="10" id="KW-1185">Reference proteome</keyword>
<dbReference type="EMBL" id="RKKB01000018">
    <property type="protein sequence ID" value="RPA23332.1"/>
    <property type="molecule type" value="Genomic_DNA"/>
</dbReference>
<feature type="site" description="Participates in a stacking interaction with the thymidine ring of dTDP-4-oxo-6-deoxyglucose" evidence="6">
    <location>
        <position position="141"/>
    </location>
</feature>
<feature type="active site" description="Proton acceptor" evidence="5">
    <location>
        <position position="66"/>
    </location>
</feature>
<feature type="active site" description="Proton donor" evidence="5">
    <location>
        <position position="135"/>
    </location>
</feature>
<dbReference type="UniPathway" id="UPA00124"/>
<dbReference type="GO" id="GO:0005829">
    <property type="term" value="C:cytosol"/>
    <property type="evidence" value="ECO:0007669"/>
    <property type="project" value="TreeGrafter"/>
</dbReference>
<reference evidence="8 10" key="1">
    <citation type="submission" date="2018-11" db="EMBL/GenBank/DDBJ databases">
        <title>Shewanella sp. M2.</title>
        <authorList>
            <person name="Hwang Y.J."/>
            <person name="Hwang C.Y."/>
        </authorList>
    </citation>
    <scope>NUCLEOTIDE SEQUENCE [LARGE SCALE GENOMIC DNA]</scope>
    <source>
        <strain evidence="8 10">M2</strain>
    </source>
</reference>
<dbReference type="Proteomes" id="UP000273778">
    <property type="component" value="Chromosome"/>
</dbReference>
<evidence type="ECO:0000256" key="1">
    <source>
        <dbReference type="ARBA" id="ARBA00001298"/>
    </source>
</evidence>
<dbReference type="InterPro" id="IPR011051">
    <property type="entry name" value="RmlC_Cupin_sf"/>
</dbReference>
<keyword evidence="7 9" id="KW-0413">Isomerase</keyword>
<evidence type="ECO:0000256" key="5">
    <source>
        <dbReference type="PIRSR" id="PIRSR600888-1"/>
    </source>
</evidence>
<evidence type="ECO:0000256" key="6">
    <source>
        <dbReference type="PIRSR" id="PIRSR600888-3"/>
    </source>
</evidence>
<comment type="function">
    <text evidence="2 7">Catalyzes the epimerization of the C3' and C5'positions of dTDP-6-deoxy-D-xylo-4-hexulose, forming dTDP-6-deoxy-L-lyxo-4-hexulose.</text>
</comment>
<protein>
    <recommendedName>
        <fullName evidence="4 7">dTDP-4-dehydrorhamnose 3,5-epimerase</fullName>
        <ecNumber evidence="3 7">5.1.3.13</ecNumber>
    </recommendedName>
    <alternativeName>
        <fullName evidence="7">Thymidine diphospho-4-keto-rhamnose 3,5-epimerase</fullName>
    </alternativeName>
</protein>
<name>A0A3N4DEJ0_9GAMM</name>
<evidence type="ECO:0000313" key="11">
    <source>
        <dbReference type="Proteomes" id="UP000278855"/>
    </source>
</evidence>
<comment type="similarity">
    <text evidence="7">Belongs to the dTDP-4-dehydrorhamnose 3,5-epimerase family.</text>
</comment>
<dbReference type="CDD" id="cd00438">
    <property type="entry name" value="cupin_RmlC"/>
    <property type="match status" value="1"/>
</dbReference>
<evidence type="ECO:0000313" key="10">
    <source>
        <dbReference type="Proteomes" id="UP000273778"/>
    </source>
</evidence>
<sequence>MKWINTQLKDVMIFSPRKFIDERGFFMETLRQNTFSDAFTQNNLDVPQLVQENQSRSINNVLRGLHFQQHFPQGKLIRVARGSIFDVAVDIRQGSTTYGQWIGQEISDENGYQMWIPAGFAHGFYVLSDIADVIYKCSQYYRPDDDQTIAWNDPVLNIQWPLKQHLAPLVSDKDNPMLNPKVISFGLKQ</sequence>
<gene>
    <name evidence="9" type="primary">rfbC</name>
    <name evidence="9" type="ORF">EGC77_19080</name>
    <name evidence="8" type="ORF">EGC80_11895</name>
</gene>
<accession>A0A3N4DEJ0</accession>
<comment type="catalytic activity">
    <reaction evidence="1 7">
        <text>dTDP-4-dehydro-6-deoxy-alpha-D-glucose = dTDP-4-dehydro-beta-L-rhamnose</text>
        <dbReference type="Rhea" id="RHEA:16969"/>
        <dbReference type="ChEBI" id="CHEBI:57649"/>
        <dbReference type="ChEBI" id="CHEBI:62830"/>
        <dbReference type="EC" id="5.1.3.13"/>
    </reaction>
</comment>
<evidence type="ECO:0000256" key="3">
    <source>
        <dbReference type="ARBA" id="ARBA00012098"/>
    </source>
</evidence>
<comment type="subunit">
    <text evidence="7">Homodimer.</text>
</comment>
<evidence type="ECO:0000313" key="9">
    <source>
        <dbReference type="EMBL" id="RPA23332.1"/>
    </source>
</evidence>
<comment type="pathway">
    <text evidence="7">Carbohydrate biosynthesis; dTDP-L-rhamnose biosynthesis.</text>
</comment>
<organism evidence="9 11">
    <name type="scientific">Shewanella psychromarinicola</name>
    <dbReference type="NCBI Taxonomy" id="2487742"/>
    <lineage>
        <taxon>Bacteria</taxon>
        <taxon>Pseudomonadati</taxon>
        <taxon>Pseudomonadota</taxon>
        <taxon>Gammaproteobacteria</taxon>
        <taxon>Alteromonadales</taxon>
        <taxon>Shewanellaceae</taxon>
        <taxon>Shewanella</taxon>
    </lineage>
</organism>
<dbReference type="Pfam" id="PF00908">
    <property type="entry name" value="dTDP_sugar_isom"/>
    <property type="match status" value="1"/>
</dbReference>
<dbReference type="GO" id="GO:0008830">
    <property type="term" value="F:dTDP-4-dehydrorhamnose 3,5-epimerase activity"/>
    <property type="evidence" value="ECO:0007669"/>
    <property type="project" value="UniProtKB-UniRule"/>
</dbReference>
<dbReference type="NCBIfam" id="TIGR01221">
    <property type="entry name" value="rmlC"/>
    <property type="match status" value="1"/>
</dbReference>
<evidence type="ECO:0000256" key="2">
    <source>
        <dbReference type="ARBA" id="ARBA00001997"/>
    </source>
</evidence>